<dbReference type="EMBL" id="JAGSPC010000004">
    <property type="protein sequence ID" value="MBV7260312.1"/>
    <property type="molecule type" value="Genomic_DNA"/>
</dbReference>
<evidence type="ECO:0000259" key="7">
    <source>
        <dbReference type="Pfam" id="PF02687"/>
    </source>
</evidence>
<name>A0A9X1F542_9SPHN</name>
<evidence type="ECO:0000256" key="2">
    <source>
        <dbReference type="ARBA" id="ARBA00022475"/>
    </source>
</evidence>
<evidence type="ECO:0000256" key="1">
    <source>
        <dbReference type="ARBA" id="ARBA00004651"/>
    </source>
</evidence>
<accession>A0A9X1F542</accession>
<organism evidence="8 9">
    <name type="scientific">Erythrobacter crassostreae</name>
    <dbReference type="NCBI Taxonomy" id="2828328"/>
    <lineage>
        <taxon>Bacteria</taxon>
        <taxon>Pseudomonadati</taxon>
        <taxon>Pseudomonadota</taxon>
        <taxon>Alphaproteobacteria</taxon>
        <taxon>Sphingomonadales</taxon>
        <taxon>Erythrobacteraceae</taxon>
        <taxon>Erythrobacter/Porphyrobacter group</taxon>
        <taxon>Erythrobacter</taxon>
    </lineage>
</organism>
<reference evidence="8" key="1">
    <citation type="submission" date="2021-04" db="EMBL/GenBank/DDBJ databases">
        <authorList>
            <person name="Pira H."/>
            <person name="Risdian C."/>
            <person name="Wink J."/>
        </authorList>
    </citation>
    <scope>NUCLEOTIDE SEQUENCE</scope>
    <source>
        <strain evidence="8">WH158</strain>
    </source>
</reference>
<proteinExistence type="predicted"/>
<dbReference type="InterPro" id="IPR051125">
    <property type="entry name" value="ABC-4/HrtB_transporter"/>
</dbReference>
<dbReference type="Pfam" id="PF02687">
    <property type="entry name" value="FtsX"/>
    <property type="match status" value="1"/>
</dbReference>
<keyword evidence="3 6" id="KW-0812">Transmembrane</keyword>
<protein>
    <submittedName>
        <fullName evidence="8">ABC transporter permease</fullName>
    </submittedName>
</protein>
<feature type="transmembrane region" description="Helical" evidence="6">
    <location>
        <begin position="303"/>
        <end position="332"/>
    </location>
</feature>
<dbReference type="AlphaFoldDB" id="A0A9X1F542"/>
<evidence type="ECO:0000256" key="3">
    <source>
        <dbReference type="ARBA" id="ARBA00022692"/>
    </source>
</evidence>
<feature type="transmembrane region" description="Helical" evidence="6">
    <location>
        <begin position="352"/>
        <end position="375"/>
    </location>
</feature>
<feature type="transmembrane region" description="Helical" evidence="6">
    <location>
        <begin position="20"/>
        <end position="40"/>
    </location>
</feature>
<gene>
    <name evidence="8" type="ORF">KCG46_12095</name>
</gene>
<sequence>MHNSTLVVRNLLHNKLRTALLCIAVASSFLLFGLLASFHFSALNTDTSGSDRLIVANKISFTQPLPISYYEQVAQTEGVDAATHSTWFGGYYREPSNFIVSFAIDFESYFDVFSELEIAPSDLQKCSATRDGIAVGQAMADALGWQRGDRIGLNSAIFMNRDGGRTWEFEICGFFSDTNERGADNAVYFGFEYLNETRNLGVDTIGLVTLTPQSPDRNAKIINAIDTRYTNSPAETETVTEQQFAASFAQQFGDLRLIIALVVGCSFLTSLIIVGTTMASVIRSRTRELGLLKTLGFSDSSIVRLLLGETLAIALIGGAAGLFLAQVILLLAGQYADLGGIDMRWQVWATGMIFVLLLGLVTAVTPSITALRLTILEALGRR</sequence>
<evidence type="ECO:0000256" key="5">
    <source>
        <dbReference type="ARBA" id="ARBA00023136"/>
    </source>
</evidence>
<dbReference type="GO" id="GO:0005886">
    <property type="term" value="C:plasma membrane"/>
    <property type="evidence" value="ECO:0007669"/>
    <property type="project" value="UniProtKB-SubCell"/>
</dbReference>
<keyword evidence="4 6" id="KW-1133">Transmembrane helix</keyword>
<comment type="caution">
    <text evidence="8">The sequence shown here is derived from an EMBL/GenBank/DDBJ whole genome shotgun (WGS) entry which is preliminary data.</text>
</comment>
<dbReference type="Proteomes" id="UP001138681">
    <property type="component" value="Unassembled WGS sequence"/>
</dbReference>
<dbReference type="PANTHER" id="PTHR43738">
    <property type="entry name" value="ABC TRANSPORTER, MEMBRANE PROTEIN"/>
    <property type="match status" value="1"/>
</dbReference>
<evidence type="ECO:0000313" key="9">
    <source>
        <dbReference type="Proteomes" id="UP001138681"/>
    </source>
</evidence>
<dbReference type="InterPro" id="IPR003838">
    <property type="entry name" value="ABC3_permease_C"/>
</dbReference>
<keyword evidence="2" id="KW-1003">Cell membrane</keyword>
<feature type="domain" description="ABC3 transporter permease C-terminal" evidence="7">
    <location>
        <begin position="262"/>
        <end position="374"/>
    </location>
</feature>
<keyword evidence="5 6" id="KW-0472">Membrane</keyword>
<evidence type="ECO:0000256" key="4">
    <source>
        <dbReference type="ARBA" id="ARBA00022989"/>
    </source>
</evidence>
<keyword evidence="9" id="KW-1185">Reference proteome</keyword>
<dbReference type="RefSeq" id="WP_218405699.1">
    <property type="nucleotide sequence ID" value="NZ_JAGSPC010000004.1"/>
</dbReference>
<dbReference type="PANTHER" id="PTHR43738:SF3">
    <property type="entry name" value="ABC TRANSPORTER PERMEASE"/>
    <property type="match status" value="1"/>
</dbReference>
<comment type="subcellular location">
    <subcellularLocation>
        <location evidence="1">Cell membrane</location>
        <topology evidence="1">Multi-pass membrane protein</topology>
    </subcellularLocation>
</comment>
<feature type="transmembrane region" description="Helical" evidence="6">
    <location>
        <begin position="257"/>
        <end position="282"/>
    </location>
</feature>
<evidence type="ECO:0000313" key="8">
    <source>
        <dbReference type="EMBL" id="MBV7260312.1"/>
    </source>
</evidence>
<evidence type="ECO:0000256" key="6">
    <source>
        <dbReference type="SAM" id="Phobius"/>
    </source>
</evidence>